<feature type="domain" description="NADP-dependent oxidoreductase" evidence="2">
    <location>
        <begin position="19"/>
        <end position="313"/>
    </location>
</feature>
<protein>
    <submittedName>
        <fullName evidence="3">SPOSA6832_04848-mRNA-1:cds</fullName>
    </submittedName>
</protein>
<dbReference type="InterPro" id="IPR050791">
    <property type="entry name" value="Aldo-Keto_reductase"/>
</dbReference>
<accession>A0A0D6ET12</accession>
<dbReference type="GO" id="GO:0005737">
    <property type="term" value="C:cytoplasm"/>
    <property type="evidence" value="ECO:0007669"/>
    <property type="project" value="TreeGrafter"/>
</dbReference>
<sequence length="336" mass="37097">MSTTIPTRKLADRQVGAVATGLMRMTWSPVQTPDSQAFEAMQTALSLGSDCWNSGAFYSSIPDNKAANLQLIGRFCKAHPELKDKFFLSVKGGLHPDMRADGNLDFLRKDCENINAQLGERKMDLYQMARVDKSVGIEQIMKNMLVLRDEGHFKYIGLSEVSAETIRKAVAIAPIAAVEVEYSPFFTEIETNGVLDACKEHGIAIIAYSPLGAGILSGQIKSRKDFEEGDMRAHFDRFSDENMAHNLQLVHSLKSIAAKKGITPAQLSIAWILHQWEGIFPLPGSSRPAGVRESVEAAHVKLSDEELKEIRDVVDSVEIKGVRYINNPHVQGVLFG</sequence>
<evidence type="ECO:0000313" key="4">
    <source>
        <dbReference type="Proteomes" id="UP000243876"/>
    </source>
</evidence>
<gene>
    <name evidence="3" type="primary">SPOSA6832_04848</name>
</gene>
<evidence type="ECO:0000259" key="2">
    <source>
        <dbReference type="Pfam" id="PF00248"/>
    </source>
</evidence>
<evidence type="ECO:0000256" key="1">
    <source>
        <dbReference type="ARBA" id="ARBA00023002"/>
    </source>
</evidence>
<dbReference type="PANTHER" id="PTHR43625:SF78">
    <property type="entry name" value="PYRIDOXAL REDUCTASE-RELATED"/>
    <property type="match status" value="1"/>
</dbReference>
<keyword evidence="1" id="KW-0560">Oxidoreductase</keyword>
<dbReference type="InterPro" id="IPR036812">
    <property type="entry name" value="NAD(P)_OxRdtase_dom_sf"/>
</dbReference>
<evidence type="ECO:0000313" key="3">
    <source>
        <dbReference type="EMBL" id="CEQ42978.1"/>
    </source>
</evidence>
<keyword evidence="4" id="KW-1185">Reference proteome</keyword>
<dbReference type="CDD" id="cd19077">
    <property type="entry name" value="AKR_AKR8A1-2"/>
    <property type="match status" value="1"/>
</dbReference>
<dbReference type="AlphaFoldDB" id="A0A0D6ET12"/>
<dbReference type="SUPFAM" id="SSF51430">
    <property type="entry name" value="NAD(P)-linked oxidoreductase"/>
    <property type="match status" value="1"/>
</dbReference>
<dbReference type="Gene3D" id="3.20.20.100">
    <property type="entry name" value="NADP-dependent oxidoreductase domain"/>
    <property type="match status" value="1"/>
</dbReference>
<dbReference type="PANTHER" id="PTHR43625">
    <property type="entry name" value="AFLATOXIN B1 ALDEHYDE REDUCTASE"/>
    <property type="match status" value="1"/>
</dbReference>
<name>A0A0D6ET12_SPOSA</name>
<dbReference type="Pfam" id="PF00248">
    <property type="entry name" value="Aldo_ket_red"/>
    <property type="match status" value="1"/>
</dbReference>
<organism evidence="3 4">
    <name type="scientific">Sporidiobolus salmonicolor</name>
    <name type="common">Yeast-like fungus</name>
    <name type="synonym">Sporobolomyces salmonicolor</name>
    <dbReference type="NCBI Taxonomy" id="5005"/>
    <lineage>
        <taxon>Eukaryota</taxon>
        <taxon>Fungi</taxon>
        <taxon>Dikarya</taxon>
        <taxon>Basidiomycota</taxon>
        <taxon>Pucciniomycotina</taxon>
        <taxon>Microbotryomycetes</taxon>
        <taxon>Sporidiobolales</taxon>
        <taxon>Sporidiobolaceae</taxon>
        <taxon>Sporobolomyces</taxon>
    </lineage>
</organism>
<dbReference type="EMBL" id="CENE01000042">
    <property type="protein sequence ID" value="CEQ42978.1"/>
    <property type="molecule type" value="Genomic_DNA"/>
</dbReference>
<dbReference type="GO" id="GO:0016491">
    <property type="term" value="F:oxidoreductase activity"/>
    <property type="evidence" value="ECO:0007669"/>
    <property type="project" value="UniProtKB-KW"/>
</dbReference>
<dbReference type="OrthoDB" id="37537at2759"/>
<feature type="non-terminal residue" evidence="3">
    <location>
        <position position="1"/>
    </location>
</feature>
<dbReference type="InterPro" id="IPR023210">
    <property type="entry name" value="NADP_OxRdtase_dom"/>
</dbReference>
<dbReference type="Proteomes" id="UP000243876">
    <property type="component" value="Unassembled WGS sequence"/>
</dbReference>
<proteinExistence type="predicted"/>
<reference evidence="4" key="1">
    <citation type="submission" date="2015-02" db="EMBL/GenBank/DDBJ databases">
        <authorList>
            <person name="Gon?alves P."/>
        </authorList>
    </citation>
    <scope>NUCLEOTIDE SEQUENCE [LARGE SCALE GENOMIC DNA]</scope>
</reference>